<dbReference type="PANTHER" id="PTHR35803:SF1">
    <property type="entry name" value="GLUCAN 1,4-ALPHA-GLUCOSIDASE SUSB"/>
    <property type="match status" value="1"/>
</dbReference>
<evidence type="ECO:0000313" key="8">
    <source>
        <dbReference type="EMBL" id="RKT58519.1"/>
    </source>
</evidence>
<protein>
    <submittedName>
        <fullName evidence="8">Glycosyl hydrolase family 97</fullName>
    </submittedName>
</protein>
<keyword evidence="9" id="KW-1185">Reference proteome</keyword>
<dbReference type="InterPro" id="IPR017853">
    <property type="entry name" value="GH"/>
</dbReference>
<comment type="subunit">
    <text evidence="2">Monomer.</text>
</comment>
<dbReference type="GO" id="GO:0016787">
    <property type="term" value="F:hydrolase activity"/>
    <property type="evidence" value="ECO:0007669"/>
    <property type="project" value="UniProtKB-KW"/>
</dbReference>
<reference evidence="8 9" key="1">
    <citation type="submission" date="2018-10" db="EMBL/GenBank/DDBJ databases">
        <title>Genomic Encyclopedia of Archaeal and Bacterial Type Strains, Phase II (KMG-II): from individual species to whole genera.</title>
        <authorList>
            <person name="Goeker M."/>
        </authorList>
    </citation>
    <scope>NUCLEOTIDE SEQUENCE [LARGE SCALE GENOMIC DNA]</scope>
    <source>
        <strain evidence="8 9">NSB1</strain>
    </source>
</reference>
<dbReference type="AlphaFoldDB" id="A0A495WAV8"/>
<sequence length="704" mass="80651">MYRNLFLFLCFIMVLTGHAQSIESPNRQLNLTFHVDNGIPYYSLLYKGKIIIEKSRLGFEMKNIPSMVDNFSILKSSTSAFDETWEPVWGEVKKIRNQYNELEITLEQGSPKRTVIIRFRLYDDGLGFRYEFPNQKNLSYFTIAEEITQFNLGKDYTAFWIRGDYDTNEYNYTTSLLSEVSHQIDAATEEISAQTPTKEISVQTPLMLKGNGVYINIHEAALKDYPAMLLELDSTGVILSTHLTPDPLGGKGRMQTATQTPWRTILISDNAADILASKTILNLNEPNKIEDTSWIKPMKYIGVWWEMFIPNGGSWAYADTSNIKLDEIDYSRIEPNGRHAANTENVKRYIDFAAKHGFDGVLVEGWNIGWEDWFGTMKENVFDFVTPYPDFDLNELKKYAAQKGVKLIMHHETSASIPNYERRMNEAYQFMKDNGYDAVKSGYVGTIIPLGEHHYGQTMVNHYLRAIEKGADYKIMINAHEPVRPTGMHRTYPNYLAAESARGTEYEALGNIKPDHQTILPFTRLIGGPMDYTPGIFQTDFSYYDPNVKNRVNTTLSKQLALYVTMYSPLQMAADLPENYERFADAFQFIKDVPVDWDDTRILEAEPGDYITIARKKKGEDEWFIGSITDENKRVSNIRLNFLDPGKNYIATIYADGEDADYETRPQSYTIKNYRVNSKSELAIPIARSGGYAIHIKENSSQTN</sequence>
<dbReference type="FunFam" id="3.20.20.70:FF:000220">
    <property type="entry name" value="Glucan 1,4-alpha-glucosidase SusB"/>
    <property type="match status" value="1"/>
</dbReference>
<evidence type="ECO:0000259" key="7">
    <source>
        <dbReference type="Pfam" id="PF14509"/>
    </source>
</evidence>
<keyword evidence="8" id="KW-0378">Hydrolase</keyword>
<dbReference type="GO" id="GO:0030246">
    <property type="term" value="F:carbohydrate binding"/>
    <property type="evidence" value="ECO:0007669"/>
    <property type="project" value="InterPro"/>
</dbReference>
<feature type="domain" description="Glycosyl-hydrolase 97 catalytic" evidence="5">
    <location>
        <begin position="304"/>
        <end position="501"/>
    </location>
</feature>
<feature type="chain" id="PRO_5019843315" evidence="4">
    <location>
        <begin position="20"/>
        <end position="704"/>
    </location>
</feature>
<dbReference type="EMBL" id="RBXN01000004">
    <property type="protein sequence ID" value="RKT58519.1"/>
    <property type="molecule type" value="Genomic_DNA"/>
</dbReference>
<feature type="signal peptide" evidence="4">
    <location>
        <begin position="1"/>
        <end position="19"/>
    </location>
</feature>
<dbReference type="InterPro" id="IPR029483">
    <property type="entry name" value="GH97_C"/>
</dbReference>
<dbReference type="PANTHER" id="PTHR35803">
    <property type="entry name" value="GLUCAN 1,4-ALPHA-GLUCOSIDASE SUSB-RELATED"/>
    <property type="match status" value="1"/>
</dbReference>
<comment type="cofactor">
    <cofactor evidence="1">
        <name>Ca(2+)</name>
        <dbReference type="ChEBI" id="CHEBI:29108"/>
    </cofactor>
</comment>
<dbReference type="Proteomes" id="UP000269493">
    <property type="component" value="Unassembled WGS sequence"/>
</dbReference>
<dbReference type="Pfam" id="PF14508">
    <property type="entry name" value="GH97_N"/>
    <property type="match status" value="1"/>
</dbReference>
<dbReference type="SUPFAM" id="SSF51445">
    <property type="entry name" value="(Trans)glycosidases"/>
    <property type="match status" value="1"/>
</dbReference>
<evidence type="ECO:0000259" key="6">
    <source>
        <dbReference type="Pfam" id="PF14508"/>
    </source>
</evidence>
<proteinExistence type="predicted"/>
<accession>A0A495WAV8</accession>
<dbReference type="RefSeq" id="WP_031258758.1">
    <property type="nucleotide sequence ID" value="NZ_KI440810.1"/>
</dbReference>
<evidence type="ECO:0000256" key="1">
    <source>
        <dbReference type="ARBA" id="ARBA00001913"/>
    </source>
</evidence>
<keyword evidence="4" id="KW-0732">Signal</keyword>
<comment type="caution">
    <text evidence="8">The sequence shown here is derived from an EMBL/GenBank/DDBJ whole genome shotgun (WGS) entry which is preliminary data.</text>
</comment>
<evidence type="ECO:0000259" key="5">
    <source>
        <dbReference type="Pfam" id="PF10566"/>
    </source>
</evidence>
<evidence type="ECO:0000313" key="9">
    <source>
        <dbReference type="Proteomes" id="UP000269493"/>
    </source>
</evidence>
<dbReference type="InterPro" id="IPR013785">
    <property type="entry name" value="Aldolase_TIM"/>
</dbReference>
<dbReference type="InterPro" id="IPR019563">
    <property type="entry name" value="GH97_catalytic"/>
</dbReference>
<dbReference type="Gene3D" id="3.20.20.70">
    <property type="entry name" value="Aldolase class I"/>
    <property type="match status" value="1"/>
</dbReference>
<evidence type="ECO:0000256" key="3">
    <source>
        <dbReference type="ARBA" id="ARBA00022837"/>
    </source>
</evidence>
<evidence type="ECO:0000256" key="4">
    <source>
        <dbReference type="SAM" id="SignalP"/>
    </source>
</evidence>
<dbReference type="Gene3D" id="2.70.98.10">
    <property type="match status" value="1"/>
</dbReference>
<gene>
    <name evidence="8" type="ORF">BC742_1606</name>
</gene>
<dbReference type="OrthoDB" id="1109141at2"/>
<feature type="domain" description="Glycosyl-hydrolase 97 N-terminal" evidence="6">
    <location>
        <begin position="22"/>
        <end position="286"/>
    </location>
</feature>
<dbReference type="InterPro" id="IPR029486">
    <property type="entry name" value="GH97_N"/>
</dbReference>
<feature type="domain" description="Glycosyl-hydrolase 97 C-terminal oligomerisation" evidence="7">
    <location>
        <begin position="596"/>
        <end position="697"/>
    </location>
</feature>
<evidence type="ECO:0000256" key="2">
    <source>
        <dbReference type="ARBA" id="ARBA00011245"/>
    </source>
</evidence>
<dbReference type="GeneID" id="92928588"/>
<keyword evidence="3" id="KW-0106">Calcium</keyword>
<dbReference type="Pfam" id="PF14509">
    <property type="entry name" value="GH97_C"/>
    <property type="match status" value="1"/>
</dbReference>
<organism evidence="8 9">
    <name type="scientific">Coprobacter fastidiosus NSB1 = JCM 33896</name>
    <dbReference type="NCBI Taxonomy" id="1349822"/>
    <lineage>
        <taxon>Bacteria</taxon>
        <taxon>Pseudomonadati</taxon>
        <taxon>Bacteroidota</taxon>
        <taxon>Bacteroidia</taxon>
        <taxon>Bacteroidales</taxon>
        <taxon>Barnesiellaceae</taxon>
        <taxon>Coprobacter</taxon>
    </lineage>
</organism>
<name>A0A495WAV8_9BACT</name>
<dbReference type="InterPro" id="IPR014718">
    <property type="entry name" value="GH-type_carb-bd"/>
</dbReference>
<dbReference type="Pfam" id="PF10566">
    <property type="entry name" value="Glyco_hydro_97"/>
    <property type="match status" value="1"/>
</dbReference>
<dbReference type="InterPro" id="IPR052720">
    <property type="entry name" value="Glycosyl_hydrolase_97"/>
</dbReference>